<dbReference type="Proteomes" id="UP000823928">
    <property type="component" value="Unassembled WGS sequence"/>
</dbReference>
<comment type="caution">
    <text evidence="1">The sequence shown here is derived from an EMBL/GenBank/DDBJ whole genome shotgun (WGS) entry which is preliminary data.</text>
</comment>
<evidence type="ECO:0000313" key="1">
    <source>
        <dbReference type="EMBL" id="HIS36993.1"/>
    </source>
</evidence>
<dbReference type="AlphaFoldDB" id="A0A9D1JNI8"/>
<sequence length="75" mass="8384">MENLYSKSEFYPETNGEISNSITKSWTEQALECYSIGCDCSKCSLKNGNYSFVCQMPKVIDILIGAIGKPRMDMA</sequence>
<reference evidence="1" key="1">
    <citation type="submission" date="2020-10" db="EMBL/GenBank/DDBJ databases">
        <authorList>
            <person name="Gilroy R."/>
        </authorList>
    </citation>
    <scope>NUCLEOTIDE SEQUENCE</scope>
    <source>
        <strain evidence="1">6276</strain>
    </source>
</reference>
<protein>
    <submittedName>
        <fullName evidence="1">Uncharacterized protein</fullName>
    </submittedName>
</protein>
<name>A0A9D1JNI8_9BACT</name>
<gene>
    <name evidence="1" type="ORF">IAC10_10265</name>
</gene>
<dbReference type="EMBL" id="DVIU01000203">
    <property type="protein sequence ID" value="HIS36993.1"/>
    <property type="molecule type" value="Genomic_DNA"/>
</dbReference>
<organism evidence="1 2">
    <name type="scientific">Candidatus Scatousia excrementigallinarum</name>
    <dbReference type="NCBI Taxonomy" id="2840935"/>
    <lineage>
        <taxon>Bacteria</taxon>
        <taxon>Candidatus Scatousia</taxon>
    </lineage>
</organism>
<proteinExistence type="predicted"/>
<evidence type="ECO:0000313" key="2">
    <source>
        <dbReference type="Proteomes" id="UP000823928"/>
    </source>
</evidence>
<reference evidence="1" key="2">
    <citation type="journal article" date="2021" name="PeerJ">
        <title>Extensive microbial diversity within the chicken gut microbiome revealed by metagenomics and culture.</title>
        <authorList>
            <person name="Gilroy R."/>
            <person name="Ravi A."/>
            <person name="Getino M."/>
            <person name="Pursley I."/>
            <person name="Horton D.L."/>
            <person name="Alikhan N.F."/>
            <person name="Baker D."/>
            <person name="Gharbi K."/>
            <person name="Hall N."/>
            <person name="Watson M."/>
            <person name="Adriaenssens E.M."/>
            <person name="Foster-Nyarko E."/>
            <person name="Jarju S."/>
            <person name="Secka A."/>
            <person name="Antonio M."/>
            <person name="Oren A."/>
            <person name="Chaudhuri R.R."/>
            <person name="La Ragione R."/>
            <person name="Hildebrand F."/>
            <person name="Pallen M.J."/>
        </authorList>
    </citation>
    <scope>NUCLEOTIDE SEQUENCE</scope>
    <source>
        <strain evidence="1">6276</strain>
    </source>
</reference>
<accession>A0A9D1JNI8</accession>